<evidence type="ECO:0000259" key="1">
    <source>
        <dbReference type="Pfam" id="PF13192"/>
    </source>
</evidence>
<evidence type="ECO:0000313" key="2">
    <source>
        <dbReference type="EMBL" id="TGY90691.1"/>
    </source>
</evidence>
<dbReference type="InterPro" id="IPR036249">
    <property type="entry name" value="Thioredoxin-like_sf"/>
</dbReference>
<dbReference type="Pfam" id="PF13192">
    <property type="entry name" value="Thioredoxin_3"/>
    <property type="match status" value="1"/>
</dbReference>
<dbReference type="Gene3D" id="3.40.30.10">
    <property type="entry name" value="Glutaredoxin"/>
    <property type="match status" value="1"/>
</dbReference>
<protein>
    <submittedName>
        <fullName evidence="2">Thioredoxin family protein</fullName>
    </submittedName>
</protein>
<organism evidence="2 3">
    <name type="scientific">Marinicauda algicola</name>
    <dbReference type="NCBI Taxonomy" id="2029849"/>
    <lineage>
        <taxon>Bacteria</taxon>
        <taxon>Pseudomonadati</taxon>
        <taxon>Pseudomonadota</taxon>
        <taxon>Alphaproteobacteria</taxon>
        <taxon>Maricaulales</taxon>
        <taxon>Maricaulaceae</taxon>
        <taxon>Marinicauda</taxon>
    </lineage>
</organism>
<reference evidence="2 3" key="1">
    <citation type="journal article" date="2017" name="Int. J. Syst. Evol. Microbiol.">
        <title>Marinicauda algicola sp. nov., isolated from a marine red alga Rhodosorus marinus.</title>
        <authorList>
            <person name="Jeong S.E."/>
            <person name="Jeon S.H."/>
            <person name="Chun B.H."/>
            <person name="Kim D.W."/>
            <person name="Jeon C.O."/>
        </authorList>
    </citation>
    <scope>NUCLEOTIDE SEQUENCE [LARGE SCALE GENOMIC DNA]</scope>
    <source>
        <strain evidence="2 3">JCM 31718</strain>
    </source>
</reference>
<comment type="caution">
    <text evidence="2">The sequence shown here is derived from an EMBL/GenBank/DDBJ whole genome shotgun (WGS) entry which is preliminary data.</text>
</comment>
<accession>A0A4S2H5L2</accession>
<proteinExistence type="predicted"/>
<dbReference type="AlphaFoldDB" id="A0A4S2H5L2"/>
<sequence>MTRKAIFYHAGCPVCVAAEDRITEIIDRSRIDLEIVHLGDAPGRIDEAEAAGVRSVPALVVDGAALHINHGADLAALR</sequence>
<dbReference type="PROSITE" id="PS51354">
    <property type="entry name" value="GLUTAREDOXIN_2"/>
    <property type="match status" value="1"/>
</dbReference>
<dbReference type="CDD" id="cd01659">
    <property type="entry name" value="TRX_superfamily"/>
    <property type="match status" value="1"/>
</dbReference>
<evidence type="ECO:0000313" key="3">
    <source>
        <dbReference type="Proteomes" id="UP000308054"/>
    </source>
</evidence>
<feature type="domain" description="Thioredoxin-like fold" evidence="1">
    <location>
        <begin position="8"/>
        <end position="65"/>
    </location>
</feature>
<dbReference type="RefSeq" id="WP_135995188.1">
    <property type="nucleotide sequence ID" value="NZ_CP071057.1"/>
</dbReference>
<name>A0A4S2H5L2_9PROT</name>
<dbReference type="Proteomes" id="UP000308054">
    <property type="component" value="Unassembled WGS sequence"/>
</dbReference>
<dbReference type="EMBL" id="SRXW01000001">
    <property type="protein sequence ID" value="TGY90691.1"/>
    <property type="molecule type" value="Genomic_DNA"/>
</dbReference>
<keyword evidence="3" id="KW-1185">Reference proteome</keyword>
<gene>
    <name evidence="2" type="ORF">E5163_06160</name>
</gene>
<dbReference type="OrthoDB" id="5402270at2"/>
<dbReference type="InterPro" id="IPR012336">
    <property type="entry name" value="Thioredoxin-like_fold"/>
</dbReference>
<dbReference type="SUPFAM" id="SSF52833">
    <property type="entry name" value="Thioredoxin-like"/>
    <property type="match status" value="1"/>
</dbReference>